<gene>
    <name evidence="2" type="ORF">ACFQ47_02365</name>
</gene>
<evidence type="ECO:0000259" key="1">
    <source>
        <dbReference type="Pfam" id="PF13649"/>
    </source>
</evidence>
<reference evidence="3" key="1">
    <citation type="journal article" date="2019" name="Int. J. Syst. Evol. Microbiol.">
        <title>The Global Catalogue of Microorganisms (GCM) 10K type strain sequencing project: providing services to taxonomists for standard genome sequencing and annotation.</title>
        <authorList>
            <consortium name="The Broad Institute Genomics Platform"/>
            <consortium name="The Broad Institute Genome Sequencing Center for Infectious Disease"/>
            <person name="Wu L."/>
            <person name="Ma J."/>
        </authorList>
    </citation>
    <scope>NUCLEOTIDE SEQUENCE [LARGE SCALE GENOMIC DNA]</scope>
    <source>
        <strain evidence="3">CCM 8947</strain>
    </source>
</reference>
<dbReference type="CDD" id="cd02440">
    <property type="entry name" value="AdoMet_MTases"/>
    <property type="match status" value="1"/>
</dbReference>
<keyword evidence="2" id="KW-0489">Methyltransferase</keyword>
<organism evidence="2 3">
    <name type="scientific">Lacticaseibacillus yichunensis</name>
    <dbReference type="NCBI Taxonomy" id="2486015"/>
    <lineage>
        <taxon>Bacteria</taxon>
        <taxon>Bacillati</taxon>
        <taxon>Bacillota</taxon>
        <taxon>Bacilli</taxon>
        <taxon>Lactobacillales</taxon>
        <taxon>Lactobacillaceae</taxon>
        <taxon>Lacticaseibacillus</taxon>
    </lineage>
</organism>
<dbReference type="RefSeq" id="WP_164510204.1">
    <property type="nucleotide sequence ID" value="NZ_JBHTOG010000010.1"/>
</dbReference>
<dbReference type="GO" id="GO:0032259">
    <property type="term" value="P:methylation"/>
    <property type="evidence" value="ECO:0007669"/>
    <property type="project" value="UniProtKB-KW"/>
</dbReference>
<evidence type="ECO:0000313" key="3">
    <source>
        <dbReference type="Proteomes" id="UP001597192"/>
    </source>
</evidence>
<keyword evidence="2" id="KW-0808">Transferase</keyword>
<accession>A0ABW4CPB2</accession>
<dbReference type="Pfam" id="PF13649">
    <property type="entry name" value="Methyltransf_25"/>
    <property type="match status" value="1"/>
</dbReference>
<dbReference type="EMBL" id="JBHTOG010000010">
    <property type="protein sequence ID" value="MFD1431531.1"/>
    <property type="molecule type" value="Genomic_DNA"/>
</dbReference>
<dbReference type="Proteomes" id="UP001597192">
    <property type="component" value="Unassembled WGS sequence"/>
</dbReference>
<name>A0ABW4CPB2_9LACO</name>
<dbReference type="InterPro" id="IPR029063">
    <property type="entry name" value="SAM-dependent_MTases_sf"/>
</dbReference>
<dbReference type="InterPro" id="IPR041698">
    <property type="entry name" value="Methyltransf_25"/>
</dbReference>
<evidence type="ECO:0000313" key="2">
    <source>
        <dbReference type="EMBL" id="MFD1431531.1"/>
    </source>
</evidence>
<dbReference type="SUPFAM" id="SSF53335">
    <property type="entry name" value="S-adenosyl-L-methionine-dependent methyltransferases"/>
    <property type="match status" value="1"/>
</dbReference>
<protein>
    <submittedName>
        <fullName evidence="2">Class I SAM-dependent methyltransferase</fullName>
        <ecNumber evidence="2">2.1.1.-</ecNumber>
    </submittedName>
</protein>
<sequence>MFTEADWDAFAQVYASAQDHSQLPLARDIVGALDQVSPLAGRTVADVAAGSGRYTGGLAQAAGKVTAIDWSQAMLREAQRRVTAPNVTYRQANWRKLPAQPIAQVVFLSQFPGLAPEDLPHLTALASETVALNCQTLQDDTLLSQAALALGVPLPPVFQADASRIEIARQWLDETGIQAVQKEFDYSIEETVTTTELIRDLGVPVNGSDARALAKTLSGYPDQEQPVQTIIRYHYTLLVWPAHAQPR</sequence>
<dbReference type="EC" id="2.1.1.-" evidence="2"/>
<dbReference type="Gene3D" id="3.40.50.150">
    <property type="entry name" value="Vaccinia Virus protein VP39"/>
    <property type="match status" value="1"/>
</dbReference>
<comment type="caution">
    <text evidence="2">The sequence shown here is derived from an EMBL/GenBank/DDBJ whole genome shotgun (WGS) entry which is preliminary data.</text>
</comment>
<dbReference type="GO" id="GO:0008168">
    <property type="term" value="F:methyltransferase activity"/>
    <property type="evidence" value="ECO:0007669"/>
    <property type="project" value="UniProtKB-KW"/>
</dbReference>
<keyword evidence="3" id="KW-1185">Reference proteome</keyword>
<proteinExistence type="predicted"/>
<feature type="domain" description="Methyltransferase" evidence="1">
    <location>
        <begin position="44"/>
        <end position="122"/>
    </location>
</feature>